<dbReference type="EMBL" id="CP080333">
    <property type="protein sequence ID" value="QYL17665.1"/>
    <property type="molecule type" value="Genomic_DNA"/>
</dbReference>
<proteinExistence type="predicted"/>
<sequence>MATVSTKTVKRDRNRSLEIKTWLGAGALTLGVGAALAGATAVAQADTGHSGSGASSSSSSSKSDAGPKRTVATSARTVAKVTSSPVSAAATSKPSASAKPAAASGKTATANASLPPINQTINTPFGPISFVANVTVPDPGNSGDVTVDVSAKTPLGGAKFSIGGTQLFNAGPPTISETELNSGTLEVPPAVAFVASAAGAFVGAGLSAADSLNTFVSAARSGNIAGAFIAWAAAAPKLANALLFGTSTLDLPISTGGTGPAIVAHIPVGGFFSPPRSLVVTWDEYSTTQSGVTVKLDAGAINFAGTKFGGAAPAFLALFGL</sequence>
<evidence type="ECO:0000256" key="1">
    <source>
        <dbReference type="SAM" id="MobiDB-lite"/>
    </source>
</evidence>
<dbReference type="Proteomes" id="UP000825367">
    <property type="component" value="Chromosome"/>
</dbReference>
<evidence type="ECO:0000313" key="3">
    <source>
        <dbReference type="Proteomes" id="UP000825367"/>
    </source>
</evidence>
<dbReference type="RefSeq" id="WP_071947727.1">
    <property type="nucleotide sequence ID" value="NZ_BAAAVX010000016.1"/>
</dbReference>
<feature type="compositionally biased region" description="Low complexity" evidence="1">
    <location>
        <begin position="77"/>
        <end position="102"/>
    </location>
</feature>
<name>A0ABX8VIQ7_9MYCO</name>
<gene>
    <name evidence="2" type="ORF">K0O64_03595</name>
</gene>
<protein>
    <submittedName>
        <fullName evidence="2">Uncharacterized protein</fullName>
    </submittedName>
</protein>
<evidence type="ECO:0000313" key="2">
    <source>
        <dbReference type="EMBL" id="QYL17665.1"/>
    </source>
</evidence>
<feature type="region of interest" description="Disordered" evidence="1">
    <location>
        <begin position="46"/>
        <end position="102"/>
    </location>
</feature>
<feature type="compositionally biased region" description="Low complexity" evidence="1">
    <location>
        <begin position="52"/>
        <end position="63"/>
    </location>
</feature>
<organism evidence="2 3">
    <name type="scientific">Mycolicibacterium pallens</name>
    <dbReference type="NCBI Taxonomy" id="370524"/>
    <lineage>
        <taxon>Bacteria</taxon>
        <taxon>Bacillati</taxon>
        <taxon>Actinomycetota</taxon>
        <taxon>Actinomycetes</taxon>
        <taxon>Mycobacteriales</taxon>
        <taxon>Mycobacteriaceae</taxon>
        <taxon>Mycolicibacterium</taxon>
    </lineage>
</organism>
<keyword evidence="3" id="KW-1185">Reference proteome</keyword>
<reference evidence="2 3" key="1">
    <citation type="submission" date="2021-07" db="EMBL/GenBank/DDBJ databases">
        <title>Whole genome sequencing of non-tuberculosis mycobacteria type-strains.</title>
        <authorList>
            <person name="Igarashi Y."/>
            <person name="Osugi A."/>
            <person name="Mitarai S."/>
        </authorList>
    </citation>
    <scope>NUCLEOTIDE SEQUENCE [LARGE SCALE GENOMIC DNA]</scope>
    <source>
        <strain evidence="2 3">JCM 16370</strain>
    </source>
</reference>
<accession>A0ABX8VIQ7</accession>